<dbReference type="SUPFAM" id="SSF54637">
    <property type="entry name" value="Thioesterase/thiol ester dehydrase-isomerase"/>
    <property type="match status" value="2"/>
</dbReference>
<keyword evidence="4" id="KW-1185">Reference proteome</keyword>
<proteinExistence type="predicted"/>
<dbReference type="AlphaFoldDB" id="A0A0N9VB84"/>
<dbReference type="PANTHER" id="PTHR38110:SF1">
    <property type="entry name" value="THIOESTERASE DOMAIN-CONTAINING PROTEIN"/>
    <property type="match status" value="1"/>
</dbReference>
<dbReference type="STRING" id="1324350.AOY20_02635"/>
<dbReference type="OrthoDB" id="7059210at2"/>
<dbReference type="Gene3D" id="2.40.160.210">
    <property type="entry name" value="Acyl-CoA thioesterase, double hotdog domain"/>
    <property type="match status" value="1"/>
</dbReference>
<protein>
    <submittedName>
        <fullName evidence="3">Acyl-CoA thioesterase</fullName>
    </submittedName>
</protein>
<dbReference type="CDD" id="cd03445">
    <property type="entry name" value="Thioesterase_II_repeat2"/>
    <property type="match status" value="1"/>
</dbReference>
<dbReference type="InterPro" id="IPR049449">
    <property type="entry name" value="TesB_ACOT8-like_N"/>
</dbReference>
<evidence type="ECO:0000313" key="3">
    <source>
        <dbReference type="EMBL" id="ALH94524.1"/>
    </source>
</evidence>
<accession>A0A0N9VB84</accession>
<dbReference type="KEGG" id="aei:AOY20_02635"/>
<dbReference type="RefSeq" id="WP_054580428.1">
    <property type="nucleotide sequence ID" value="NZ_CP012808.1"/>
</dbReference>
<evidence type="ECO:0000259" key="1">
    <source>
        <dbReference type="Pfam" id="PF13622"/>
    </source>
</evidence>
<feature type="domain" description="Acyl-CoA thioesterase-like C-terminal" evidence="2">
    <location>
        <begin position="132"/>
        <end position="261"/>
    </location>
</feature>
<reference evidence="3 4" key="1">
    <citation type="journal article" date="2015" name="Int. J. Syst. Evol. Microbiol.">
        <title>Acinetobacter equi sp. nov. isolated from horse faeces.</title>
        <authorList>
            <person name="Poppel M.T."/>
            <person name="Skiebe E."/>
            <person name="Laue M."/>
            <person name="Bergmann H."/>
            <person name="Ebersberger I."/>
            <person name="Garn T."/>
            <person name="Fruth A."/>
            <person name="Baumgardt S."/>
            <person name="Busse H.J."/>
            <person name="Wilharm G."/>
        </authorList>
    </citation>
    <scope>NUCLEOTIDE SEQUENCE [LARGE SCALE GENOMIC DNA]</scope>
    <source>
        <strain evidence="3 4">114</strain>
    </source>
</reference>
<dbReference type="EMBL" id="CP012808">
    <property type="protein sequence ID" value="ALH94524.1"/>
    <property type="molecule type" value="Genomic_DNA"/>
</dbReference>
<name>A0A0N9VB84_9GAMM</name>
<evidence type="ECO:0000259" key="2">
    <source>
        <dbReference type="Pfam" id="PF20789"/>
    </source>
</evidence>
<evidence type="ECO:0000313" key="4">
    <source>
        <dbReference type="Proteomes" id="UP000064939"/>
    </source>
</evidence>
<dbReference type="InterPro" id="IPR042171">
    <property type="entry name" value="Acyl-CoA_hotdog"/>
</dbReference>
<feature type="domain" description="Acyl-CoA thioesterase-like N-terminal HotDog" evidence="1">
    <location>
        <begin position="18"/>
        <end position="102"/>
    </location>
</feature>
<dbReference type="InterPro" id="IPR029069">
    <property type="entry name" value="HotDog_dom_sf"/>
</dbReference>
<dbReference type="Pfam" id="PF20789">
    <property type="entry name" value="4HBT_3C"/>
    <property type="match status" value="1"/>
</dbReference>
<dbReference type="InterPro" id="IPR052389">
    <property type="entry name" value="Sec_Metab_Biosynth-Assoc"/>
</dbReference>
<dbReference type="Pfam" id="PF13622">
    <property type="entry name" value="4HBT_3"/>
    <property type="match status" value="1"/>
</dbReference>
<dbReference type="Proteomes" id="UP000064939">
    <property type="component" value="Chromosome"/>
</dbReference>
<sequence length="264" mass="30378">MALMSLYKEIESQEWINIPEGWLQGRTIYGGLVAGILMYKALMTVNDSAKKLLSTSITFVGPVQMDKAKLTAEILREGKSVTTIEVRLWQDDVVQSILIASFGLPRQSEIIVQQEREAPILPKSDTLEIMKFPPFAPQCFQQMDLVWAEGTYPFTGSDQSDFSGWFRFNEKFHKNRKMNIADMMIAFDMWPPGILPMLDKMALASSLTWHVTYIQSLQTSLHDWMKYKVYTDYARDGYSTEYAHLWDCNDRLIAISRQTITIFA</sequence>
<organism evidence="3 4">
    <name type="scientific">Acinetobacter equi</name>
    <dbReference type="NCBI Taxonomy" id="1324350"/>
    <lineage>
        <taxon>Bacteria</taxon>
        <taxon>Pseudomonadati</taxon>
        <taxon>Pseudomonadota</taxon>
        <taxon>Gammaproteobacteria</taxon>
        <taxon>Moraxellales</taxon>
        <taxon>Moraxellaceae</taxon>
        <taxon>Acinetobacter</taxon>
    </lineage>
</organism>
<gene>
    <name evidence="3" type="ORF">AOY20_02635</name>
</gene>
<dbReference type="PANTHER" id="PTHR38110">
    <property type="entry name" value="CHROMOSOME 23, WHOLE GENOME SHOTGUN SEQUENCE"/>
    <property type="match status" value="1"/>
</dbReference>
<dbReference type="InterPro" id="IPR049450">
    <property type="entry name" value="ACOT8-like_C"/>
</dbReference>